<protein>
    <submittedName>
        <fullName evidence="1">Glycosyltransferase family 2 protein</fullName>
    </submittedName>
</protein>
<evidence type="ECO:0000313" key="2">
    <source>
        <dbReference type="Proteomes" id="UP000686327"/>
    </source>
</evidence>
<gene>
    <name evidence="1" type="ORF">KC222_13305</name>
</gene>
<comment type="caution">
    <text evidence="1">The sequence shown here is derived from an EMBL/GenBank/DDBJ whole genome shotgun (WGS) entry which is preliminary data.</text>
</comment>
<reference evidence="1 2" key="1">
    <citation type="submission" date="2021-04" db="EMBL/GenBank/DDBJ databases">
        <authorList>
            <person name="Seiffert S.N."/>
        </authorList>
    </citation>
    <scope>NUCLEOTIDE SEQUENCE [LARGE SCALE GENOMIC DNA]</scope>
    <source>
        <strain evidence="1 2">1</strain>
    </source>
</reference>
<reference evidence="2" key="2">
    <citation type="submission" date="2023-07" db="EMBL/GenBank/DDBJ databases">
        <title>Cedecea davisae an AmpC producer and its therapeutic implications.</title>
        <authorList>
            <person name="Notter J."/>
        </authorList>
    </citation>
    <scope>NUCLEOTIDE SEQUENCE [LARGE SCALE GENOMIC DNA]</scope>
    <source>
        <strain evidence="2">1</strain>
    </source>
</reference>
<sequence>MLHIIIVSHNHDDYIIALINMIHKQQGEGFIIYVKDNVNSKYLQDFCTVKNITYLRSDVRVGFARNNNLVVNYIRETRKVSDNDYFLFVNPDVLMGLNVIDEINKAVEKHNYDMFTIDLYKNLDMSVRDPSVRKFPKLSNFLTSYILGFNNSIIDRSDISKPLHVDWCAGSFLGVKAEVFEKLKGFDENFFMYCEDLDLCMRARQSGFTLYYLPEIKAIHFCQNENRKLISKNFIWHLKSIAYIYWKRVCTGLLAKKNFNLSDKNG</sequence>
<dbReference type="EMBL" id="JAGRYU010000025">
    <property type="protein sequence ID" value="MBU4682983.1"/>
    <property type="molecule type" value="Genomic_DNA"/>
</dbReference>
<dbReference type="PANTHER" id="PTHR43179:SF7">
    <property type="entry name" value="RHAMNOSYLTRANSFERASE WBBL"/>
    <property type="match status" value="1"/>
</dbReference>
<organism evidence="1 2">
    <name type="scientific">Cedecea davisae</name>
    <dbReference type="NCBI Taxonomy" id="158484"/>
    <lineage>
        <taxon>Bacteria</taxon>
        <taxon>Pseudomonadati</taxon>
        <taxon>Pseudomonadota</taxon>
        <taxon>Gammaproteobacteria</taxon>
        <taxon>Enterobacterales</taxon>
        <taxon>Enterobacteriaceae</taxon>
        <taxon>Cedecea</taxon>
    </lineage>
</organism>
<evidence type="ECO:0000313" key="1">
    <source>
        <dbReference type="EMBL" id="MBU4682983.1"/>
    </source>
</evidence>
<accession>A0ABS6DIN1</accession>
<name>A0ABS6DIN1_9ENTR</name>
<dbReference type="Pfam" id="PF13641">
    <property type="entry name" value="Glyco_tranf_2_3"/>
    <property type="match status" value="1"/>
</dbReference>
<keyword evidence="2" id="KW-1185">Reference proteome</keyword>
<proteinExistence type="predicted"/>
<dbReference type="Proteomes" id="UP000686327">
    <property type="component" value="Unassembled WGS sequence"/>
</dbReference>
<dbReference type="PANTHER" id="PTHR43179">
    <property type="entry name" value="RHAMNOSYLTRANSFERASE WBBL"/>
    <property type="match status" value="1"/>
</dbReference>